<evidence type="ECO:0000313" key="5">
    <source>
        <dbReference type="EMBL" id="GIM14386.1"/>
    </source>
</evidence>
<dbReference type="OrthoDB" id="10561958at2759"/>
<dbReference type="Proteomes" id="UP000722791">
    <property type="component" value="Unassembled WGS sequence"/>
</dbReference>
<proteinExistence type="predicted"/>
<accession>A0A8J4BVQ8</accession>
<feature type="domain" description="Scytovirin-like" evidence="3">
    <location>
        <begin position="42"/>
        <end position="82"/>
    </location>
</feature>
<keyword evidence="2" id="KW-0472">Membrane</keyword>
<evidence type="ECO:0000256" key="2">
    <source>
        <dbReference type="SAM" id="Phobius"/>
    </source>
</evidence>
<dbReference type="InterPro" id="IPR049004">
    <property type="entry name" value="SVN-like_dom"/>
</dbReference>
<evidence type="ECO:0000259" key="3">
    <source>
        <dbReference type="Pfam" id="PF20888"/>
    </source>
</evidence>
<dbReference type="Proteomes" id="UP000747110">
    <property type="component" value="Unassembled WGS sequence"/>
</dbReference>
<keyword evidence="2" id="KW-1133">Transmembrane helix</keyword>
<dbReference type="EMBL" id="BNCQ01000056">
    <property type="protein sequence ID" value="GIM14386.1"/>
    <property type="molecule type" value="Genomic_DNA"/>
</dbReference>
<evidence type="ECO:0000256" key="1">
    <source>
        <dbReference type="SAM" id="MobiDB-lite"/>
    </source>
</evidence>
<feature type="transmembrane region" description="Helical" evidence="2">
    <location>
        <begin position="12"/>
        <end position="31"/>
    </location>
</feature>
<protein>
    <recommendedName>
        <fullName evidence="3">Scytovirin-like domain-containing protein</fullName>
    </recommendedName>
</protein>
<feature type="compositionally biased region" description="Low complexity" evidence="1">
    <location>
        <begin position="82"/>
        <end position="112"/>
    </location>
</feature>
<evidence type="ECO:0000313" key="6">
    <source>
        <dbReference type="Proteomes" id="UP000747110"/>
    </source>
</evidence>
<comment type="caution">
    <text evidence="4">The sequence shown here is derived from an EMBL/GenBank/DDBJ whole genome shotgun (WGS) entry which is preliminary data.</text>
</comment>
<dbReference type="AlphaFoldDB" id="A0A8J4BVQ8"/>
<keyword evidence="6" id="KW-1185">Reference proteome</keyword>
<dbReference type="EMBL" id="BNCP01000001">
    <property type="protein sequence ID" value="GIL69084.1"/>
    <property type="molecule type" value="Genomic_DNA"/>
</dbReference>
<reference evidence="4" key="1">
    <citation type="journal article" date="2021" name="Proc. Natl. Acad. Sci. U.S.A.">
        <title>Three genomes in the algal genus Volvox reveal the fate of a haploid sex-determining region after a transition to homothallism.</title>
        <authorList>
            <person name="Yamamoto K."/>
            <person name="Hamaji T."/>
            <person name="Kawai-Toyooka H."/>
            <person name="Matsuzaki R."/>
            <person name="Takahashi F."/>
            <person name="Nishimura Y."/>
            <person name="Kawachi M."/>
            <person name="Noguchi H."/>
            <person name="Minakuchi Y."/>
            <person name="Umen J.G."/>
            <person name="Toyoda A."/>
            <person name="Nozaki H."/>
        </authorList>
    </citation>
    <scope>NUCLEOTIDE SEQUENCE</scope>
    <source>
        <strain evidence="5">NIES-3785</strain>
        <strain evidence="4">NIES-3786</strain>
    </source>
</reference>
<keyword evidence="2" id="KW-0812">Transmembrane</keyword>
<dbReference type="Pfam" id="PF20888">
    <property type="entry name" value="SVN"/>
    <property type="match status" value="1"/>
</dbReference>
<organism evidence="4 6">
    <name type="scientific">Volvox reticuliferus</name>
    <dbReference type="NCBI Taxonomy" id="1737510"/>
    <lineage>
        <taxon>Eukaryota</taxon>
        <taxon>Viridiplantae</taxon>
        <taxon>Chlorophyta</taxon>
        <taxon>core chlorophytes</taxon>
        <taxon>Chlorophyceae</taxon>
        <taxon>CS clade</taxon>
        <taxon>Chlamydomonadales</taxon>
        <taxon>Volvocaceae</taxon>
        <taxon>Volvox</taxon>
    </lineage>
</organism>
<name>A0A8J4BVQ8_9CHLO</name>
<evidence type="ECO:0000313" key="4">
    <source>
        <dbReference type="EMBL" id="GIL69084.1"/>
    </source>
</evidence>
<feature type="region of interest" description="Disordered" evidence="1">
    <location>
        <begin position="82"/>
        <end position="158"/>
    </location>
</feature>
<gene>
    <name evidence="4" type="ORF">Vretifemale_79</name>
    <name evidence="5" type="ORF">Vretimale_17335</name>
</gene>
<sequence>MVINNVPGGSLFIISRAGTLLLISITSALLWKSGEGCYSDHHFWNESLNPGGPGRCEPRRKGCDCDGWRICSPAGYCQGNARPAVNSSSSSLPSSLASAPLRPPAATLPEAADAPVDDTRRDAAATGQAGVSAPPPSPGSMQPKQQHDLPPAHNSPKQDYYWNQQLQKQQVENITNKSGDDGMRDRSTNITIIVSGTLVITSTLLFGMYVIIWKSLKNRSSPPPSSPPSSPSLPLPSLSLSSTAAVCGCCAKLYSSIQTPWA</sequence>
<feature type="transmembrane region" description="Helical" evidence="2">
    <location>
        <begin position="190"/>
        <end position="213"/>
    </location>
</feature>